<dbReference type="InParanoid" id="A0A1X2HCP6"/>
<dbReference type="SUPFAM" id="SSF110857">
    <property type="entry name" value="Gamma-glutamyl cyclotransferase-like"/>
    <property type="match status" value="1"/>
</dbReference>
<evidence type="ECO:0000256" key="1">
    <source>
        <dbReference type="ARBA" id="ARBA00008861"/>
    </source>
</evidence>
<evidence type="ECO:0000256" key="2">
    <source>
        <dbReference type="ARBA" id="ARBA00022679"/>
    </source>
</evidence>
<dbReference type="Proteomes" id="UP000242180">
    <property type="component" value="Unassembled WGS sequence"/>
</dbReference>
<keyword evidence="6" id="KW-1185">Reference proteome</keyword>
<dbReference type="Pfam" id="PF06094">
    <property type="entry name" value="GGACT"/>
    <property type="match status" value="1"/>
</dbReference>
<sequence>MSSAAFFYGTLMSPDVHTRVICGLSSSETAKQRKLETLVFRPAILKGHRRYALKGLDYPGVIRTDKEEDQVLGVVCEGLLPGDVKRLDAFEGDEYERRPATVHIADNEDIQVDCQVYIWTAGNHHLEAHDWELEGFIKSKQALWLNDRCEFYMVDKLDTSA</sequence>
<dbReference type="PANTHER" id="PTHR31544:SF2">
    <property type="entry name" value="AIG2-LIKE PROTEIN D"/>
    <property type="match status" value="1"/>
</dbReference>
<dbReference type="Gene3D" id="3.10.490.10">
    <property type="entry name" value="Gamma-glutamyl cyclotransferase-like"/>
    <property type="match status" value="1"/>
</dbReference>
<dbReference type="PANTHER" id="PTHR31544">
    <property type="entry name" value="AIG2-LIKE PROTEIN D"/>
    <property type="match status" value="1"/>
</dbReference>
<dbReference type="OrthoDB" id="1044435at2759"/>
<evidence type="ECO:0000259" key="4">
    <source>
        <dbReference type="Pfam" id="PF06094"/>
    </source>
</evidence>
<name>A0A1X2HCP6_SYNRA</name>
<dbReference type="InterPro" id="IPR009288">
    <property type="entry name" value="AIG2-like_dom"/>
</dbReference>
<proteinExistence type="inferred from homology"/>
<gene>
    <name evidence="5" type="ORF">BCR43DRAFT_524637</name>
</gene>
<dbReference type="CDD" id="cd06661">
    <property type="entry name" value="GGCT_like"/>
    <property type="match status" value="1"/>
</dbReference>
<protein>
    <recommendedName>
        <fullName evidence="3">Putative gamma-glutamylcyclotransferase</fullName>
    </recommendedName>
</protein>
<dbReference type="EMBL" id="MCGN01000005">
    <property type="protein sequence ID" value="ORY96568.1"/>
    <property type="molecule type" value="Genomic_DNA"/>
</dbReference>
<evidence type="ECO:0000313" key="5">
    <source>
        <dbReference type="EMBL" id="ORY96568.1"/>
    </source>
</evidence>
<accession>A0A1X2HCP6</accession>
<dbReference type="InterPro" id="IPR013024">
    <property type="entry name" value="GGCT-like"/>
</dbReference>
<comment type="similarity">
    <text evidence="1">Belongs to the gamma-glutamylcyclotransferase family.</text>
</comment>
<evidence type="ECO:0000256" key="3">
    <source>
        <dbReference type="ARBA" id="ARBA00030602"/>
    </source>
</evidence>
<dbReference type="OMA" id="DPEPWQK"/>
<reference evidence="5 6" key="1">
    <citation type="submission" date="2016-07" db="EMBL/GenBank/DDBJ databases">
        <title>Pervasive Adenine N6-methylation of Active Genes in Fungi.</title>
        <authorList>
            <consortium name="DOE Joint Genome Institute"/>
            <person name="Mondo S.J."/>
            <person name="Dannebaum R.O."/>
            <person name="Kuo R.C."/>
            <person name="Labutti K."/>
            <person name="Haridas S."/>
            <person name="Kuo A."/>
            <person name="Salamov A."/>
            <person name="Ahrendt S.R."/>
            <person name="Lipzen A."/>
            <person name="Sullivan W."/>
            <person name="Andreopoulos W.B."/>
            <person name="Clum A."/>
            <person name="Lindquist E."/>
            <person name="Daum C."/>
            <person name="Ramamoorthy G.K."/>
            <person name="Gryganskyi A."/>
            <person name="Culley D."/>
            <person name="Magnuson J.K."/>
            <person name="James T.Y."/>
            <person name="O'Malley M.A."/>
            <person name="Stajich J.E."/>
            <person name="Spatafora J.W."/>
            <person name="Visel A."/>
            <person name="Grigoriev I.V."/>
        </authorList>
    </citation>
    <scope>NUCLEOTIDE SEQUENCE [LARGE SCALE GENOMIC DNA]</scope>
    <source>
        <strain evidence="5 6">NRRL 2496</strain>
    </source>
</reference>
<dbReference type="InterPro" id="IPR045038">
    <property type="entry name" value="AIG2-like"/>
</dbReference>
<dbReference type="GO" id="GO:0016740">
    <property type="term" value="F:transferase activity"/>
    <property type="evidence" value="ECO:0007669"/>
    <property type="project" value="UniProtKB-KW"/>
</dbReference>
<feature type="domain" description="Gamma-glutamylcyclotransferase AIG2-like" evidence="4">
    <location>
        <begin position="6"/>
        <end position="132"/>
    </location>
</feature>
<dbReference type="InterPro" id="IPR036568">
    <property type="entry name" value="GGCT-like_sf"/>
</dbReference>
<evidence type="ECO:0000313" key="6">
    <source>
        <dbReference type="Proteomes" id="UP000242180"/>
    </source>
</evidence>
<keyword evidence="2" id="KW-0808">Transferase</keyword>
<dbReference type="AlphaFoldDB" id="A0A1X2HCP6"/>
<comment type="caution">
    <text evidence="5">The sequence shown here is derived from an EMBL/GenBank/DDBJ whole genome shotgun (WGS) entry which is preliminary data.</text>
</comment>
<organism evidence="5 6">
    <name type="scientific">Syncephalastrum racemosum</name>
    <name type="common">Filamentous fungus</name>
    <dbReference type="NCBI Taxonomy" id="13706"/>
    <lineage>
        <taxon>Eukaryota</taxon>
        <taxon>Fungi</taxon>
        <taxon>Fungi incertae sedis</taxon>
        <taxon>Mucoromycota</taxon>
        <taxon>Mucoromycotina</taxon>
        <taxon>Mucoromycetes</taxon>
        <taxon>Mucorales</taxon>
        <taxon>Syncephalastraceae</taxon>
        <taxon>Syncephalastrum</taxon>
    </lineage>
</organism>